<dbReference type="Proteomes" id="UP001299546">
    <property type="component" value="Unassembled WGS sequence"/>
</dbReference>
<accession>A0ABS8DI95</accession>
<proteinExistence type="predicted"/>
<dbReference type="RefSeq" id="WP_066734607.1">
    <property type="nucleotide sequence ID" value="NZ_JAJCIQ010000007.1"/>
</dbReference>
<name>A0ABS8DI95_9FIRM</name>
<comment type="caution">
    <text evidence="1">The sequence shown here is derived from an EMBL/GenBank/DDBJ whole genome shotgun (WGS) entry which is preliminary data.</text>
</comment>
<protein>
    <recommendedName>
        <fullName evidence="3">Virus ReqiPepy6 Gp37-like protein</fullName>
    </recommendedName>
</protein>
<evidence type="ECO:0008006" key="3">
    <source>
        <dbReference type="Google" id="ProtNLM"/>
    </source>
</evidence>
<sequence>MEFITTNKYGEENGYLRHCGVELNVGQDNDFEIKVQNKYYDKEKHWFGCLFYCPDTEYGGIIRGINPVTEDGIVKLTGPIWRGMLAKKAIRPDVNDYLYLNGEANLVLKGLIKSLSLDSLFAVSDDDSGIVFHNYQVPLQEYLLTGFTDALERYSGRVEIKYISGEANGKGYVLLQVKKTVDYSEQIEISEDGNVKLNILDYRDGVNHLICLGKGELAERHRVDLYAWPDGSVRKEQYYTGLEESVLYYENTSSESVDDLEADGRDKFEDVKNYKQLRIAVSDMDLELGDIVGGRERITEITMKSPVVRKIITVNGKGKLSIDYKLKGEN</sequence>
<dbReference type="EMBL" id="JAJCIS010000006">
    <property type="protein sequence ID" value="MCB7387874.1"/>
    <property type="molecule type" value="Genomic_DNA"/>
</dbReference>
<evidence type="ECO:0000313" key="1">
    <source>
        <dbReference type="EMBL" id="MCB7387874.1"/>
    </source>
</evidence>
<keyword evidence="2" id="KW-1185">Reference proteome</keyword>
<organism evidence="1 2">
    <name type="scientific">Bariatricus massiliensis</name>
    <dbReference type="NCBI Taxonomy" id="1745713"/>
    <lineage>
        <taxon>Bacteria</taxon>
        <taxon>Bacillati</taxon>
        <taxon>Bacillota</taxon>
        <taxon>Clostridia</taxon>
        <taxon>Lachnospirales</taxon>
        <taxon>Lachnospiraceae</taxon>
        <taxon>Bariatricus</taxon>
    </lineage>
</organism>
<gene>
    <name evidence="1" type="ORF">LIZ65_11290</name>
</gene>
<reference evidence="1 2" key="1">
    <citation type="submission" date="2021-10" db="EMBL/GenBank/DDBJ databases">
        <title>Collection of gut derived symbiotic bacterial strains cultured from healthy donors.</title>
        <authorList>
            <person name="Lin H."/>
            <person name="Littmann E."/>
            <person name="Kohout C."/>
            <person name="Pamer E.G."/>
        </authorList>
    </citation>
    <scope>NUCLEOTIDE SEQUENCE [LARGE SCALE GENOMIC DNA]</scope>
    <source>
        <strain evidence="1 2">DFI.1.165</strain>
    </source>
</reference>
<evidence type="ECO:0000313" key="2">
    <source>
        <dbReference type="Proteomes" id="UP001299546"/>
    </source>
</evidence>